<dbReference type="EMBL" id="SJDL01000003">
    <property type="protein sequence ID" value="TBW58794.1"/>
    <property type="molecule type" value="Genomic_DNA"/>
</dbReference>
<name>A0ABY1ZTU8_9GAMM</name>
<dbReference type="Pfam" id="PF00710">
    <property type="entry name" value="Asparaginase"/>
    <property type="match status" value="1"/>
</dbReference>
<dbReference type="PANTHER" id="PTHR11707:SF28">
    <property type="entry name" value="60 KDA LYSOPHOSPHOLIPASE"/>
    <property type="match status" value="1"/>
</dbReference>
<dbReference type="PIRSF" id="PIRSF500176">
    <property type="entry name" value="L_ASNase"/>
    <property type="match status" value="1"/>
</dbReference>
<keyword evidence="3" id="KW-1185">Reference proteome</keyword>
<dbReference type="InterPro" id="IPR006034">
    <property type="entry name" value="Asparaginase/glutaminase-like"/>
</dbReference>
<dbReference type="InterPro" id="IPR027474">
    <property type="entry name" value="L-asparaginase_N"/>
</dbReference>
<evidence type="ECO:0000259" key="1">
    <source>
        <dbReference type="Pfam" id="PF00710"/>
    </source>
</evidence>
<reference evidence="2 3" key="1">
    <citation type="submission" date="2019-02" db="EMBL/GenBank/DDBJ databases">
        <title>Marinobacter halodurans sp. nov., a marine bacterium isolated from sea tidal flat.</title>
        <authorList>
            <person name="Yoo Y."/>
            <person name="Lee D.W."/>
            <person name="Kim B.S."/>
            <person name="Kim J.-J."/>
        </authorList>
    </citation>
    <scope>NUCLEOTIDE SEQUENCE [LARGE SCALE GENOMIC DNA]</scope>
    <source>
        <strain evidence="2 3">YJ-S3-2</strain>
    </source>
</reference>
<proteinExistence type="predicted"/>
<gene>
    <name evidence="2" type="ORF">EZI54_02690</name>
</gene>
<dbReference type="RefSeq" id="WP_131478775.1">
    <property type="nucleotide sequence ID" value="NZ_SJDL01000003.1"/>
</dbReference>
<dbReference type="PROSITE" id="PS51732">
    <property type="entry name" value="ASN_GLN_ASE_3"/>
    <property type="match status" value="1"/>
</dbReference>
<dbReference type="InterPro" id="IPR036152">
    <property type="entry name" value="Asp/glu_Ase-like_sf"/>
</dbReference>
<organism evidence="2 3">
    <name type="scientific">Marinobacter halodurans</name>
    <dbReference type="NCBI Taxonomy" id="2528979"/>
    <lineage>
        <taxon>Bacteria</taxon>
        <taxon>Pseudomonadati</taxon>
        <taxon>Pseudomonadota</taxon>
        <taxon>Gammaproteobacteria</taxon>
        <taxon>Pseudomonadales</taxon>
        <taxon>Marinobacteraceae</taxon>
        <taxon>Marinobacter</taxon>
    </lineage>
</organism>
<accession>A0ABY1ZTU8</accession>
<sequence length="163" mass="18070">MSDNGLLVLTTGGTIDKVYFDAKSEFTTGESEFPEIARLAQVQMPYRLQSVFRKDSLDMTDEDREAIREAVISAVEPRVLITHGTDTMVETARRLLDITGKTIVLTGAMQPSRMRLTDAPFNVGFALGALQSLPEGVYVAMNGQILDPRKARKNREAGRFETD</sequence>
<dbReference type="Gene3D" id="3.40.50.1170">
    <property type="entry name" value="L-asparaginase, N-terminal domain"/>
    <property type="match status" value="1"/>
</dbReference>
<dbReference type="Proteomes" id="UP000313645">
    <property type="component" value="Unassembled WGS sequence"/>
</dbReference>
<evidence type="ECO:0000313" key="3">
    <source>
        <dbReference type="Proteomes" id="UP000313645"/>
    </source>
</evidence>
<dbReference type="SUPFAM" id="SSF53774">
    <property type="entry name" value="Glutaminase/Asparaginase"/>
    <property type="match status" value="1"/>
</dbReference>
<feature type="domain" description="L-asparaginase N-terminal" evidence="1">
    <location>
        <begin position="6"/>
        <end position="155"/>
    </location>
</feature>
<dbReference type="InterPro" id="IPR037152">
    <property type="entry name" value="L-asparaginase_N_sf"/>
</dbReference>
<comment type="caution">
    <text evidence="2">The sequence shown here is derived from an EMBL/GenBank/DDBJ whole genome shotgun (WGS) entry which is preliminary data.</text>
</comment>
<dbReference type="PIRSF" id="PIRSF001220">
    <property type="entry name" value="L-ASNase_gatD"/>
    <property type="match status" value="1"/>
</dbReference>
<dbReference type="PRINTS" id="PR00139">
    <property type="entry name" value="ASNGLNASE"/>
</dbReference>
<dbReference type="PANTHER" id="PTHR11707">
    <property type="entry name" value="L-ASPARAGINASE"/>
    <property type="match status" value="1"/>
</dbReference>
<evidence type="ECO:0000313" key="2">
    <source>
        <dbReference type="EMBL" id="TBW58794.1"/>
    </source>
</evidence>
<protein>
    <submittedName>
        <fullName evidence="2">Asparaginase</fullName>
    </submittedName>
</protein>